<evidence type="ECO:0000256" key="2">
    <source>
        <dbReference type="ARBA" id="ARBA00022723"/>
    </source>
</evidence>
<feature type="compositionally biased region" description="Acidic residues" evidence="7">
    <location>
        <begin position="753"/>
        <end position="766"/>
    </location>
</feature>
<comment type="caution">
    <text evidence="9">The sequence shown here is derived from an EMBL/GenBank/DDBJ whole genome shotgun (WGS) entry which is preliminary data.</text>
</comment>
<dbReference type="PANTHER" id="PTHR12628">
    <property type="entry name" value="POLYCOMB-LIKE TRANSCRIPTION FACTOR"/>
    <property type="match status" value="1"/>
</dbReference>
<feature type="compositionally biased region" description="Low complexity" evidence="7">
    <location>
        <begin position="41"/>
        <end position="53"/>
    </location>
</feature>
<dbReference type="Pfam" id="PF00628">
    <property type="entry name" value="PHD"/>
    <property type="match status" value="1"/>
</dbReference>
<dbReference type="GO" id="GO:0003682">
    <property type="term" value="F:chromatin binding"/>
    <property type="evidence" value="ECO:0007669"/>
    <property type="project" value="TreeGrafter"/>
</dbReference>
<feature type="compositionally biased region" description="Basic and acidic residues" evidence="7">
    <location>
        <begin position="163"/>
        <end position="175"/>
    </location>
</feature>
<dbReference type="SMART" id="SM00249">
    <property type="entry name" value="PHD"/>
    <property type="match status" value="1"/>
</dbReference>
<dbReference type="Gene3D" id="3.30.40.10">
    <property type="entry name" value="Zinc/RING finger domain, C3HC4 (zinc finger)"/>
    <property type="match status" value="1"/>
</dbReference>
<dbReference type="Proteomes" id="UP000266841">
    <property type="component" value="Unassembled WGS sequence"/>
</dbReference>
<dbReference type="OMA" id="DENDMIM"/>
<keyword evidence="5" id="KW-0539">Nucleus</keyword>
<feature type="region of interest" description="Disordered" evidence="7">
    <location>
        <begin position="295"/>
        <end position="315"/>
    </location>
</feature>
<feature type="domain" description="PHD-type" evidence="8">
    <location>
        <begin position="559"/>
        <end position="619"/>
    </location>
</feature>
<keyword evidence="3 6" id="KW-0863">Zinc-finger</keyword>
<dbReference type="InterPro" id="IPR019787">
    <property type="entry name" value="Znf_PHD-finger"/>
</dbReference>
<feature type="compositionally biased region" description="Basic and acidic residues" evidence="7">
    <location>
        <begin position="663"/>
        <end position="675"/>
    </location>
</feature>
<dbReference type="InterPro" id="IPR019786">
    <property type="entry name" value="Zinc_finger_PHD-type_CS"/>
</dbReference>
<comment type="subcellular location">
    <subcellularLocation>
        <location evidence="1">Nucleus</location>
    </subcellularLocation>
</comment>
<feature type="region of interest" description="Disordered" evidence="7">
    <location>
        <begin position="480"/>
        <end position="553"/>
    </location>
</feature>
<evidence type="ECO:0000313" key="10">
    <source>
        <dbReference type="Proteomes" id="UP000266841"/>
    </source>
</evidence>
<dbReference type="OrthoDB" id="1903104at2759"/>
<protein>
    <recommendedName>
        <fullName evidence="8">PHD-type domain-containing protein</fullName>
    </recommendedName>
</protein>
<evidence type="ECO:0000256" key="5">
    <source>
        <dbReference type="ARBA" id="ARBA00023242"/>
    </source>
</evidence>
<name>K0RE95_THAOC</name>
<evidence type="ECO:0000313" key="9">
    <source>
        <dbReference type="EMBL" id="EJK50559.1"/>
    </source>
</evidence>
<evidence type="ECO:0000256" key="1">
    <source>
        <dbReference type="ARBA" id="ARBA00004123"/>
    </source>
</evidence>
<evidence type="ECO:0000259" key="8">
    <source>
        <dbReference type="PROSITE" id="PS50016"/>
    </source>
</evidence>
<feature type="region of interest" description="Disordered" evidence="7">
    <location>
        <begin position="84"/>
        <end position="235"/>
    </location>
</feature>
<feature type="region of interest" description="Disordered" evidence="7">
    <location>
        <begin position="663"/>
        <end position="727"/>
    </location>
</feature>
<dbReference type="PANTHER" id="PTHR12628:SF10">
    <property type="entry name" value="HOMEOBOX DOMAIN-CONTAINING PROTEIN"/>
    <property type="match status" value="1"/>
</dbReference>
<gene>
    <name evidence="9" type="ORF">THAOC_30416</name>
</gene>
<organism evidence="9 10">
    <name type="scientific">Thalassiosira oceanica</name>
    <name type="common">Marine diatom</name>
    <dbReference type="NCBI Taxonomy" id="159749"/>
    <lineage>
        <taxon>Eukaryota</taxon>
        <taxon>Sar</taxon>
        <taxon>Stramenopiles</taxon>
        <taxon>Ochrophyta</taxon>
        <taxon>Bacillariophyta</taxon>
        <taxon>Coscinodiscophyceae</taxon>
        <taxon>Thalassiosirophycidae</taxon>
        <taxon>Thalassiosirales</taxon>
        <taxon>Thalassiosiraceae</taxon>
        <taxon>Thalassiosira</taxon>
    </lineage>
</organism>
<feature type="compositionally biased region" description="Acidic residues" evidence="7">
    <location>
        <begin position="92"/>
        <end position="109"/>
    </location>
</feature>
<proteinExistence type="predicted"/>
<dbReference type="SUPFAM" id="SSF57903">
    <property type="entry name" value="FYVE/PHD zinc finger"/>
    <property type="match status" value="1"/>
</dbReference>
<dbReference type="GO" id="GO:0045814">
    <property type="term" value="P:negative regulation of gene expression, epigenetic"/>
    <property type="evidence" value="ECO:0007669"/>
    <property type="project" value="TreeGrafter"/>
</dbReference>
<evidence type="ECO:0000256" key="6">
    <source>
        <dbReference type="PROSITE-ProRule" id="PRU00146"/>
    </source>
</evidence>
<evidence type="ECO:0000256" key="4">
    <source>
        <dbReference type="ARBA" id="ARBA00022833"/>
    </source>
</evidence>
<feature type="compositionally biased region" description="Basic and acidic residues" evidence="7">
    <location>
        <begin position="502"/>
        <end position="513"/>
    </location>
</feature>
<feature type="compositionally biased region" description="Basic and acidic residues" evidence="7">
    <location>
        <begin position="295"/>
        <end position="305"/>
    </location>
</feature>
<dbReference type="InterPro" id="IPR013083">
    <property type="entry name" value="Znf_RING/FYVE/PHD"/>
</dbReference>
<evidence type="ECO:0000256" key="3">
    <source>
        <dbReference type="ARBA" id="ARBA00022771"/>
    </source>
</evidence>
<feature type="region of interest" description="Disordered" evidence="7">
    <location>
        <begin position="742"/>
        <end position="881"/>
    </location>
</feature>
<dbReference type="EMBL" id="AGNL01043444">
    <property type="protein sequence ID" value="EJK50559.1"/>
    <property type="molecule type" value="Genomic_DNA"/>
</dbReference>
<dbReference type="InterPro" id="IPR011011">
    <property type="entry name" value="Znf_FYVE_PHD"/>
</dbReference>
<keyword evidence="10" id="KW-1185">Reference proteome</keyword>
<feature type="compositionally biased region" description="Acidic residues" evidence="7">
    <location>
        <begin position="306"/>
        <end position="315"/>
    </location>
</feature>
<feature type="compositionally biased region" description="Acidic residues" evidence="7">
    <location>
        <begin position="860"/>
        <end position="872"/>
    </location>
</feature>
<dbReference type="GO" id="GO:0008270">
    <property type="term" value="F:zinc ion binding"/>
    <property type="evidence" value="ECO:0007669"/>
    <property type="project" value="UniProtKB-KW"/>
</dbReference>
<evidence type="ECO:0000256" key="7">
    <source>
        <dbReference type="SAM" id="MobiDB-lite"/>
    </source>
</evidence>
<dbReference type="PROSITE" id="PS50016">
    <property type="entry name" value="ZF_PHD_2"/>
    <property type="match status" value="1"/>
</dbReference>
<dbReference type="eggNOG" id="KOG4299">
    <property type="taxonomic scope" value="Eukaryota"/>
</dbReference>
<dbReference type="PROSITE" id="PS01359">
    <property type="entry name" value="ZF_PHD_1"/>
    <property type="match status" value="1"/>
</dbReference>
<dbReference type="GO" id="GO:0003677">
    <property type="term" value="F:DNA binding"/>
    <property type="evidence" value="ECO:0007669"/>
    <property type="project" value="TreeGrafter"/>
</dbReference>
<keyword evidence="2" id="KW-0479">Metal-binding</keyword>
<feature type="region of interest" description="Disordered" evidence="7">
    <location>
        <begin position="27"/>
        <end position="64"/>
    </location>
</feature>
<accession>K0RE95</accession>
<feature type="compositionally biased region" description="Basic and acidic residues" evidence="7">
    <location>
        <begin position="192"/>
        <end position="223"/>
    </location>
</feature>
<sequence>MPKFGGPGKMRKKCLLRTCNFMVQAAIGDEEPVARRRASKATKAATKASSGADDSSDGDETDDDNLDHVACCLTKCAVDFSDEFFFEPLPDGGDEEAGDDESGSESESDEGSRATKSSNIQAAEDESSCGADGKSAAVKPGGKGGPKEESLSDAAASNAVTEESEHGDSGDDAKTSSKTSDADDPMVAAEPAEDRDSKPAAEVEGKIDPPDQREDSDSSEERPPFQLPRRFHDPNNALILCDGPMHAAKSRAKGGGYKCNRAYLQKSHFVPVLSIPRGQWRCLICRYRDEQYMKGKGSSAEKDGDGSAEEVATEGMTDEELNAIFRCNPESSTENEDDEPAGSNNRYSAEEILALEQRFELVSAPLKARLLKEELTTKSRKVIKSALSAMRLAEHSLRSFTETSRARKALTERIESLGMPQEMYQTIHKIASNKMKILNLISTLERIIRRPPRAVDGPSPSPGDGVVPLKIVGIDFDRTHRPADDNADPIDRLMGWYNSQPPERKGRDLDGKSLLHHLFPEGSLKRRRREPRTDEVDDELDSSGADNDNDSSSGISLDNLRCHSCMGNHASESNDMLLCDGMGCHRAFHMECLHPKVTPEEVAKSGDDDDWFCPLCTAHATLIHYAQSEYFGHDESQDVDDWENALDVFPEAEMELRVAKKFKDGKRDEETETFTKETLGIGKGIHKQRPEHDASSLDIEEEDSEEDDDFDHENDEDDAESLADDMALEAKLAKEKIKRDELDALSVSSIGGEDSDDESSDDIEDGGGDKPRRSKRRRFELPEKSSGDSEDSDDRSELRDVGKLDTANIVRGKRRRAKVDYQKLADAMFGDDSDDDAKGAKKEFKFKPCASRQSTSGGESDGDDDDEDDEGEDKSADSDGE</sequence>
<dbReference type="InterPro" id="IPR001965">
    <property type="entry name" value="Znf_PHD"/>
</dbReference>
<dbReference type="AlphaFoldDB" id="K0RE95"/>
<feature type="compositionally biased region" description="Basic and acidic residues" evidence="7">
    <location>
        <begin position="836"/>
        <end position="846"/>
    </location>
</feature>
<keyword evidence="4" id="KW-0862">Zinc</keyword>
<feature type="compositionally biased region" description="Acidic residues" evidence="7">
    <location>
        <begin position="54"/>
        <end position="64"/>
    </location>
</feature>
<reference evidence="9 10" key="1">
    <citation type="journal article" date="2012" name="Genome Biol.">
        <title>Genome and low-iron response of an oceanic diatom adapted to chronic iron limitation.</title>
        <authorList>
            <person name="Lommer M."/>
            <person name="Specht M."/>
            <person name="Roy A.S."/>
            <person name="Kraemer L."/>
            <person name="Andreson R."/>
            <person name="Gutowska M.A."/>
            <person name="Wolf J."/>
            <person name="Bergner S.V."/>
            <person name="Schilhabel M.B."/>
            <person name="Klostermeier U.C."/>
            <person name="Beiko R.G."/>
            <person name="Rosenstiel P."/>
            <person name="Hippler M."/>
            <person name="Laroche J."/>
        </authorList>
    </citation>
    <scope>NUCLEOTIDE SEQUENCE [LARGE SCALE GENOMIC DNA]</scope>
    <source>
        <strain evidence="9 10">CCMP1005</strain>
    </source>
</reference>
<feature type="compositionally biased region" description="Acidic residues" evidence="7">
    <location>
        <begin position="698"/>
        <end position="727"/>
    </location>
</feature>
<feature type="compositionally biased region" description="Low complexity" evidence="7">
    <location>
        <begin position="542"/>
        <end position="553"/>
    </location>
</feature>
<dbReference type="GO" id="GO:0005634">
    <property type="term" value="C:nucleus"/>
    <property type="evidence" value="ECO:0007669"/>
    <property type="project" value="UniProtKB-SubCell"/>
</dbReference>